<dbReference type="GO" id="GO:0032259">
    <property type="term" value="P:methylation"/>
    <property type="evidence" value="ECO:0007669"/>
    <property type="project" value="UniProtKB-KW"/>
</dbReference>
<evidence type="ECO:0000256" key="2">
    <source>
        <dbReference type="ARBA" id="ARBA00022603"/>
    </source>
</evidence>
<dbReference type="InterPro" id="IPR007848">
    <property type="entry name" value="Small_mtfrase_dom"/>
</dbReference>
<evidence type="ECO:0000313" key="7">
    <source>
        <dbReference type="EMBL" id="MCD5309410.1"/>
    </source>
</evidence>
<evidence type="ECO:0000259" key="6">
    <source>
        <dbReference type="Pfam" id="PF05175"/>
    </source>
</evidence>
<dbReference type="PANTHER" id="PTHR18895:SF74">
    <property type="entry name" value="MTRF1L RELEASE FACTOR GLUTAMINE METHYLTRANSFERASE"/>
    <property type="match status" value="1"/>
</dbReference>
<dbReference type="RefSeq" id="WP_231438337.1">
    <property type="nucleotide sequence ID" value="NZ_JAJOMB010000001.1"/>
</dbReference>
<dbReference type="EC" id="2.1.1.297" evidence="1"/>
<evidence type="ECO:0000256" key="4">
    <source>
        <dbReference type="ARBA" id="ARBA00022691"/>
    </source>
</evidence>
<dbReference type="InterPro" id="IPR004556">
    <property type="entry name" value="HemK-like"/>
</dbReference>
<protein>
    <recommendedName>
        <fullName evidence="1">peptide chain release factor N(5)-glutamine methyltransferase</fullName>
        <ecNumber evidence="1">2.1.1.297</ecNumber>
    </recommendedName>
</protein>
<dbReference type="NCBIfam" id="TIGR03704">
    <property type="entry name" value="PrmC_rel_meth"/>
    <property type="match status" value="1"/>
</dbReference>
<organism evidence="7 8">
    <name type="scientific">Kineosporia babensis</name>
    <dbReference type="NCBI Taxonomy" id="499548"/>
    <lineage>
        <taxon>Bacteria</taxon>
        <taxon>Bacillati</taxon>
        <taxon>Actinomycetota</taxon>
        <taxon>Actinomycetes</taxon>
        <taxon>Kineosporiales</taxon>
        <taxon>Kineosporiaceae</taxon>
        <taxon>Kineosporia</taxon>
    </lineage>
</organism>
<evidence type="ECO:0000256" key="3">
    <source>
        <dbReference type="ARBA" id="ARBA00022679"/>
    </source>
</evidence>
<dbReference type="PANTHER" id="PTHR18895">
    <property type="entry name" value="HEMK METHYLTRANSFERASE"/>
    <property type="match status" value="1"/>
</dbReference>
<proteinExistence type="predicted"/>
<name>A0A9X1N8D1_9ACTN</name>
<dbReference type="NCBIfam" id="TIGR00536">
    <property type="entry name" value="hemK_fam"/>
    <property type="match status" value="1"/>
</dbReference>
<dbReference type="EMBL" id="JAJOMB010000001">
    <property type="protein sequence ID" value="MCD5309410.1"/>
    <property type="molecule type" value="Genomic_DNA"/>
</dbReference>
<comment type="caution">
    <text evidence="7">The sequence shown here is derived from an EMBL/GenBank/DDBJ whole genome shotgun (WGS) entry which is preliminary data.</text>
</comment>
<reference evidence="7" key="1">
    <citation type="submission" date="2021-11" db="EMBL/GenBank/DDBJ databases">
        <title>Streptomyces corallinus and Kineosporia corallina sp. nov., two new coral-derived marine actinobacteria.</title>
        <authorList>
            <person name="Buangrab K."/>
            <person name="Sutthacheep M."/>
            <person name="Yeemin T."/>
            <person name="Harunari E."/>
            <person name="Igarashi Y."/>
            <person name="Sripreechasak P."/>
            <person name="Kanchanasin P."/>
            <person name="Tanasupawat S."/>
            <person name="Phongsopitanun W."/>
        </authorList>
    </citation>
    <scope>NUCLEOTIDE SEQUENCE</scope>
    <source>
        <strain evidence="7">JCM 31032</strain>
    </source>
</reference>
<comment type="catalytic activity">
    <reaction evidence="5">
        <text>L-glutaminyl-[peptide chain release factor] + S-adenosyl-L-methionine = N(5)-methyl-L-glutaminyl-[peptide chain release factor] + S-adenosyl-L-homocysteine + H(+)</text>
        <dbReference type="Rhea" id="RHEA:42896"/>
        <dbReference type="Rhea" id="RHEA-COMP:10271"/>
        <dbReference type="Rhea" id="RHEA-COMP:10272"/>
        <dbReference type="ChEBI" id="CHEBI:15378"/>
        <dbReference type="ChEBI" id="CHEBI:30011"/>
        <dbReference type="ChEBI" id="CHEBI:57856"/>
        <dbReference type="ChEBI" id="CHEBI:59789"/>
        <dbReference type="ChEBI" id="CHEBI:61891"/>
        <dbReference type="EC" id="2.1.1.297"/>
    </reaction>
</comment>
<dbReference type="SUPFAM" id="SSF53335">
    <property type="entry name" value="S-adenosyl-L-methionine-dependent methyltransferases"/>
    <property type="match status" value="1"/>
</dbReference>
<dbReference type="InterPro" id="IPR022446">
    <property type="entry name" value="MeTrfrase_put"/>
</dbReference>
<dbReference type="Pfam" id="PF05175">
    <property type="entry name" value="MTS"/>
    <property type="match status" value="1"/>
</dbReference>
<gene>
    <name evidence="7" type="ORF">LR394_00755</name>
</gene>
<sequence length="254" mass="27616">MIYPEIVDRLRRAGCVWAEDEARLLLENSFDQHDLVEKVRRRAEGEPLELVVGWAEFRDLRIQVARGVFIPRRRTEFLAEQAIAAEPTVVVELCCGAGAISAAIQHESRRTIDLHAADIDPAAVELARSNLDGPVHLYVGDLFAPLPEQLHQTVDVVVANVPYVPTADIPFLPAESRLTEPGTAVDGGPDGLALFSRLVAEASPWLAPGGRLMSEVSERQVPLAASIVAGHGLRPEVREDENLGATVIIGTFTT</sequence>
<feature type="domain" description="Methyltransferase small" evidence="6">
    <location>
        <begin position="75"/>
        <end position="164"/>
    </location>
</feature>
<dbReference type="GO" id="GO:0008276">
    <property type="term" value="F:protein methyltransferase activity"/>
    <property type="evidence" value="ECO:0007669"/>
    <property type="project" value="InterPro"/>
</dbReference>
<dbReference type="Proteomes" id="UP001138997">
    <property type="component" value="Unassembled WGS sequence"/>
</dbReference>
<dbReference type="InterPro" id="IPR029063">
    <property type="entry name" value="SAM-dependent_MTases_sf"/>
</dbReference>
<evidence type="ECO:0000313" key="8">
    <source>
        <dbReference type="Proteomes" id="UP001138997"/>
    </source>
</evidence>
<keyword evidence="8" id="KW-1185">Reference proteome</keyword>
<keyword evidence="3" id="KW-0808">Transferase</keyword>
<accession>A0A9X1N8D1</accession>
<keyword evidence="2" id="KW-0489">Methyltransferase</keyword>
<evidence type="ECO:0000256" key="1">
    <source>
        <dbReference type="ARBA" id="ARBA00012771"/>
    </source>
</evidence>
<keyword evidence="4" id="KW-0949">S-adenosyl-L-methionine</keyword>
<dbReference type="InterPro" id="IPR050320">
    <property type="entry name" value="N5-glutamine_MTase"/>
</dbReference>
<dbReference type="CDD" id="cd02440">
    <property type="entry name" value="AdoMet_MTases"/>
    <property type="match status" value="1"/>
</dbReference>
<dbReference type="AlphaFoldDB" id="A0A9X1N8D1"/>
<dbReference type="Gene3D" id="3.40.50.150">
    <property type="entry name" value="Vaccinia Virus protein VP39"/>
    <property type="match status" value="1"/>
</dbReference>
<evidence type="ECO:0000256" key="5">
    <source>
        <dbReference type="ARBA" id="ARBA00048391"/>
    </source>
</evidence>